<proteinExistence type="predicted"/>
<gene>
    <name evidence="1" type="ORF">E5259_15475</name>
</gene>
<dbReference type="Pfam" id="PF19866">
    <property type="entry name" value="DUF6339"/>
    <property type="match status" value="1"/>
</dbReference>
<dbReference type="Proteomes" id="UP000515789">
    <property type="component" value="Chromosome"/>
</dbReference>
<accession>A0A7G5MW80</accession>
<sequence length="250" mass="29656">MQLMYLSQEAINDIKMNFKKYKSHFNDDTNEWFMDQFQKRGWIHGSKIQVENFEMDYDENFNLSDRKNIEILHDALKELSPAIATDERLWAGMLFGQFWKYAKYRRAEELQSGIERDILNSFFFMRGIKRSCFMNCLSRLWWAGRLFYDKEDKNHYHLLDLICENAFASNLILMSSNNFMSNRQLALGVLDAIQERKDKGEEIKRYHFVEANKYVNCIGGVSLLDVMTRNEVKLLAGKVLETKYGIMKNL</sequence>
<dbReference type="EMBL" id="CP039126">
    <property type="protein sequence ID" value="QMW78873.1"/>
    <property type="molecule type" value="Genomic_DNA"/>
</dbReference>
<name>A0A7G5MW80_9FIRM</name>
<dbReference type="InterPro" id="IPR045920">
    <property type="entry name" value="DUF6339"/>
</dbReference>
<evidence type="ECO:0000313" key="1">
    <source>
        <dbReference type="EMBL" id="QMW78873.1"/>
    </source>
</evidence>
<organism evidence="1 2">
    <name type="scientific">Blautia producta</name>
    <dbReference type="NCBI Taxonomy" id="33035"/>
    <lineage>
        <taxon>Bacteria</taxon>
        <taxon>Bacillati</taxon>
        <taxon>Bacillota</taxon>
        <taxon>Clostridia</taxon>
        <taxon>Lachnospirales</taxon>
        <taxon>Lachnospiraceae</taxon>
        <taxon>Blautia</taxon>
    </lineage>
</organism>
<dbReference type="GeneID" id="75051439"/>
<evidence type="ECO:0000313" key="2">
    <source>
        <dbReference type="Proteomes" id="UP000515789"/>
    </source>
</evidence>
<dbReference type="RefSeq" id="WP_018594318.1">
    <property type="nucleotide sequence ID" value="NZ_AP031416.1"/>
</dbReference>
<protein>
    <submittedName>
        <fullName evidence="1">Uncharacterized protein</fullName>
    </submittedName>
</protein>
<dbReference type="AlphaFoldDB" id="A0A7G5MW80"/>
<reference evidence="1 2" key="1">
    <citation type="submission" date="2019-04" db="EMBL/GenBank/DDBJ databases">
        <authorList>
            <person name="Schori C."/>
            <person name="Ahrens C."/>
        </authorList>
    </citation>
    <scope>NUCLEOTIDE SEQUENCE [LARGE SCALE GENOMIC DNA]</scope>
    <source>
        <strain evidence="1 2">DSM 2950</strain>
    </source>
</reference>